<dbReference type="RefSeq" id="WP_047039981.1">
    <property type="nucleotide sequence ID" value="NZ_LFOD01000031.1"/>
</dbReference>
<dbReference type="CDD" id="cd00093">
    <property type="entry name" value="HTH_XRE"/>
    <property type="match status" value="1"/>
</dbReference>
<dbReference type="SMART" id="SM00530">
    <property type="entry name" value="HTH_XRE"/>
    <property type="match status" value="1"/>
</dbReference>
<dbReference type="InterPro" id="IPR010982">
    <property type="entry name" value="Lambda_DNA-bd_dom_sf"/>
</dbReference>
<reference evidence="2 3" key="1">
    <citation type="submission" date="2015-06" db="EMBL/GenBank/DDBJ databases">
        <title>Genome sequence of Mycobacterium conceptionense strain MLE.</title>
        <authorList>
            <person name="Greninger A.L."/>
            <person name="Cunningham G."/>
            <person name="Chiu C.Y."/>
            <person name="Miller S."/>
        </authorList>
    </citation>
    <scope>NUCLEOTIDE SEQUENCE [LARGE SCALE GENOMIC DNA]</scope>
    <source>
        <strain evidence="2 3">MLE</strain>
    </source>
</reference>
<evidence type="ECO:0000313" key="3">
    <source>
        <dbReference type="Proteomes" id="UP000037594"/>
    </source>
</evidence>
<evidence type="ECO:0000259" key="1">
    <source>
        <dbReference type="PROSITE" id="PS50943"/>
    </source>
</evidence>
<dbReference type="GO" id="GO:0003677">
    <property type="term" value="F:DNA binding"/>
    <property type="evidence" value="ECO:0007669"/>
    <property type="project" value="InterPro"/>
</dbReference>
<gene>
    <name evidence="2" type="ORF">ACT17_25595</name>
</gene>
<dbReference type="PATRIC" id="fig|451644.5.peg.5272"/>
<dbReference type="PROSITE" id="PS50943">
    <property type="entry name" value="HTH_CROC1"/>
    <property type="match status" value="1"/>
</dbReference>
<accession>A0A0J8U182</accession>
<dbReference type="EMBL" id="LFOD01000031">
    <property type="protein sequence ID" value="KMV15408.1"/>
    <property type="molecule type" value="Genomic_DNA"/>
</dbReference>
<dbReference type="AlphaFoldDB" id="A0A0J8U182"/>
<dbReference type="SUPFAM" id="SSF47413">
    <property type="entry name" value="lambda repressor-like DNA-binding domains"/>
    <property type="match status" value="1"/>
</dbReference>
<dbReference type="Gene3D" id="1.10.260.40">
    <property type="entry name" value="lambda repressor-like DNA-binding domains"/>
    <property type="match status" value="1"/>
</dbReference>
<organism evidence="2 3">
    <name type="scientific">Mycolicibacterium conceptionense</name>
    <dbReference type="NCBI Taxonomy" id="451644"/>
    <lineage>
        <taxon>Bacteria</taxon>
        <taxon>Bacillati</taxon>
        <taxon>Actinomycetota</taxon>
        <taxon>Actinomycetes</taxon>
        <taxon>Mycobacteriales</taxon>
        <taxon>Mycobacteriaceae</taxon>
        <taxon>Mycolicibacterium</taxon>
    </lineage>
</organism>
<protein>
    <recommendedName>
        <fullName evidence="1">HTH cro/C1-type domain-containing protein</fullName>
    </recommendedName>
</protein>
<comment type="caution">
    <text evidence="2">The sequence shown here is derived from an EMBL/GenBank/DDBJ whole genome shotgun (WGS) entry which is preliminary data.</text>
</comment>
<name>A0A0J8U182_9MYCO</name>
<dbReference type="Proteomes" id="UP000037594">
    <property type="component" value="Unassembled WGS sequence"/>
</dbReference>
<dbReference type="OrthoDB" id="5083071at2"/>
<dbReference type="Pfam" id="PF13560">
    <property type="entry name" value="HTH_31"/>
    <property type="match status" value="1"/>
</dbReference>
<feature type="domain" description="HTH cro/C1-type" evidence="1">
    <location>
        <begin position="13"/>
        <end position="70"/>
    </location>
</feature>
<sequence>MRNDVEIGETVMNLRRQHGWSQTELAKKLAAQGLPFHQQTVQRIEQGTRPLRLTEAAYVADTFGLGINQLLDLLDVPESATAYRSGFADGVGAAVDALNTLRETCL</sequence>
<proteinExistence type="predicted"/>
<evidence type="ECO:0000313" key="2">
    <source>
        <dbReference type="EMBL" id="KMV15408.1"/>
    </source>
</evidence>
<dbReference type="InterPro" id="IPR001387">
    <property type="entry name" value="Cro/C1-type_HTH"/>
</dbReference>